<dbReference type="InterPro" id="IPR029021">
    <property type="entry name" value="Prot-tyrosine_phosphatase-like"/>
</dbReference>
<keyword evidence="3" id="KW-1185">Reference proteome</keyword>
<dbReference type="HOGENOM" id="CLU_057546_0_2_9"/>
<dbReference type="AlphaFoldDB" id="C0CLF2"/>
<dbReference type="EMBL" id="ACBZ01000083">
    <property type="protein sequence ID" value="EEG49376.1"/>
    <property type="molecule type" value="Genomic_DNA"/>
</dbReference>
<comment type="similarity">
    <text evidence="1">Belongs to the protein-tyrosine phosphatase family.</text>
</comment>
<dbReference type="PATRIC" id="fig|476272.21.peg.2043"/>
<name>C0CLF2_BLAHS</name>
<organism evidence="2 3">
    <name type="scientific">Blautia hydrogenotrophica (strain DSM 10507 / JCM 14656 / S5a33)</name>
    <name type="common">Ruminococcus hydrogenotrophicus</name>
    <dbReference type="NCBI Taxonomy" id="476272"/>
    <lineage>
        <taxon>Bacteria</taxon>
        <taxon>Bacillati</taxon>
        <taxon>Bacillota</taxon>
        <taxon>Clostridia</taxon>
        <taxon>Lachnospirales</taxon>
        <taxon>Lachnospiraceae</taxon>
        <taxon>Blautia</taxon>
    </lineage>
</organism>
<sequence length="359" mass="41830">MMKKRKMGEMTMKYGKIRIEDGNLIFTKRVKTNTLPCSEILWAYRRKEEPTGKNTGGGHALCLVTRLRKKYKFEMTLEEAASCLRELQRLNPRIAVGYPKGARIAFQSLANTRDLGALKATDGRVILPHRLLRSGDLYHLSNEDQRVLLEEYHLTKVIDFRTEKEQERRPDTVLKGVTYVQNPILDEETMGITRERRLLDEVVDSKIDMGEFLEKVYQNLVLEPYAVDRYAKFFDELLHQDDGAVLYHCSAGKDRVGIGTVLLLSALGIPRPVIVEDYLRTNEYLESEAEYLVRLLETKMVVSPQTYSNIQALYSVRKVYLETVFQVIEQRFDSMENYLRKKMYLSPRVLEQLRNRYLV</sequence>
<dbReference type="Proteomes" id="UP000003100">
    <property type="component" value="Unassembled WGS sequence"/>
</dbReference>
<evidence type="ECO:0000313" key="2">
    <source>
        <dbReference type="EMBL" id="EEG49376.1"/>
    </source>
</evidence>
<reference evidence="2 3" key="2">
    <citation type="submission" date="2009-02" db="EMBL/GenBank/DDBJ databases">
        <title>Draft genome sequence of Blautia hydrogenotrophica DSM 10507 (Ruminococcus hydrogenotrophicus DSM 10507).</title>
        <authorList>
            <person name="Sudarsanam P."/>
            <person name="Ley R."/>
            <person name="Guruge J."/>
            <person name="Turnbaugh P.J."/>
            <person name="Mahowald M."/>
            <person name="Liep D."/>
            <person name="Gordon J."/>
        </authorList>
    </citation>
    <scope>NUCLEOTIDE SEQUENCE [LARGE SCALE GENOMIC DNA]</scope>
    <source>
        <strain evidence="3">DSM 10507 / JCM 14656 / S5a33</strain>
    </source>
</reference>
<protein>
    <recommendedName>
        <fullName evidence="4">Tyrosine specific protein phosphatases domain-containing protein</fullName>
    </recommendedName>
</protein>
<accession>C0CLF2</accession>
<dbReference type="PANTHER" id="PTHR31126:SF1">
    <property type="entry name" value="TYROSINE SPECIFIC PROTEIN PHOSPHATASES DOMAIN-CONTAINING PROTEIN"/>
    <property type="match status" value="1"/>
</dbReference>
<dbReference type="PANTHER" id="PTHR31126">
    <property type="entry name" value="TYROSINE-PROTEIN PHOSPHATASE"/>
    <property type="match status" value="1"/>
</dbReference>
<dbReference type="Pfam" id="PF13350">
    <property type="entry name" value="Y_phosphatase3"/>
    <property type="match status" value="1"/>
</dbReference>
<evidence type="ECO:0000256" key="1">
    <source>
        <dbReference type="ARBA" id="ARBA00009580"/>
    </source>
</evidence>
<dbReference type="SUPFAM" id="SSF52799">
    <property type="entry name" value="(Phosphotyrosine protein) phosphatases II"/>
    <property type="match status" value="1"/>
</dbReference>
<dbReference type="GO" id="GO:0004721">
    <property type="term" value="F:phosphoprotein phosphatase activity"/>
    <property type="evidence" value="ECO:0007669"/>
    <property type="project" value="InterPro"/>
</dbReference>
<proteinExistence type="inferred from homology"/>
<evidence type="ECO:0008006" key="4">
    <source>
        <dbReference type="Google" id="ProtNLM"/>
    </source>
</evidence>
<evidence type="ECO:0000313" key="3">
    <source>
        <dbReference type="Proteomes" id="UP000003100"/>
    </source>
</evidence>
<reference evidence="2 3" key="1">
    <citation type="submission" date="2009-01" db="EMBL/GenBank/DDBJ databases">
        <authorList>
            <person name="Fulton L."/>
            <person name="Clifton S."/>
            <person name="Fulton B."/>
            <person name="Xu J."/>
            <person name="Minx P."/>
            <person name="Pepin K.H."/>
            <person name="Johnson M."/>
            <person name="Bhonagiri V."/>
            <person name="Nash W.E."/>
            <person name="Mardis E.R."/>
            <person name="Wilson R.K."/>
        </authorList>
    </citation>
    <scope>NUCLEOTIDE SEQUENCE [LARGE SCALE GENOMIC DNA]</scope>
    <source>
        <strain evidence="3">DSM 10507 / JCM 14656 / S5a33</strain>
    </source>
</reference>
<dbReference type="Gene3D" id="3.90.190.10">
    <property type="entry name" value="Protein tyrosine phosphatase superfamily"/>
    <property type="match status" value="1"/>
</dbReference>
<gene>
    <name evidence="2" type="ORF">RUMHYD_01673</name>
</gene>
<dbReference type="InterPro" id="IPR026893">
    <property type="entry name" value="Tyr/Ser_Pase_IphP-type"/>
</dbReference>
<dbReference type="eggNOG" id="COG2365">
    <property type="taxonomic scope" value="Bacteria"/>
</dbReference>
<comment type="caution">
    <text evidence="2">The sequence shown here is derived from an EMBL/GenBank/DDBJ whole genome shotgun (WGS) entry which is preliminary data.</text>
</comment>